<accession>A0A5E4PEN0</accession>
<protein>
    <submittedName>
        <fullName evidence="1">Uncharacterized protein</fullName>
    </submittedName>
</protein>
<evidence type="ECO:0000313" key="2">
    <source>
        <dbReference type="Proteomes" id="UP000324194"/>
    </source>
</evidence>
<proteinExistence type="predicted"/>
<name>A0A5E4PEN0_9COXI</name>
<organism evidence="1 2">
    <name type="scientific">Aquicella siphonis</name>
    <dbReference type="NCBI Taxonomy" id="254247"/>
    <lineage>
        <taxon>Bacteria</taxon>
        <taxon>Pseudomonadati</taxon>
        <taxon>Pseudomonadota</taxon>
        <taxon>Gammaproteobacteria</taxon>
        <taxon>Legionellales</taxon>
        <taxon>Coxiellaceae</taxon>
        <taxon>Aquicella</taxon>
    </lineage>
</organism>
<gene>
    <name evidence="1" type="ORF">AQUSIP_07290</name>
</gene>
<dbReference type="Gene3D" id="3.20.20.80">
    <property type="entry name" value="Glycosidases"/>
    <property type="match status" value="1"/>
</dbReference>
<dbReference type="KEGG" id="asip:AQUSIP_07290"/>
<keyword evidence="2" id="KW-1185">Reference proteome</keyword>
<reference evidence="1 2" key="1">
    <citation type="submission" date="2019-08" db="EMBL/GenBank/DDBJ databases">
        <authorList>
            <person name="Guy L."/>
        </authorList>
    </citation>
    <scope>NUCLEOTIDE SEQUENCE [LARGE SCALE GENOMIC DNA]</scope>
    <source>
        <strain evidence="1 2">SGT-108</strain>
    </source>
</reference>
<evidence type="ECO:0000313" key="1">
    <source>
        <dbReference type="EMBL" id="VVC75439.1"/>
    </source>
</evidence>
<sequence>MKTYMRNTLIAIIIMNNLSLPGLISNAWAYHTDNGRMMDENNHQIIIDGVNWAGFQDAGFVDELYGTIPFYSLAKPYQPQIPAGLMDLLKNPGKFSDLTNVKETNSVSFKTIRLPINPNNLHDSGINNHFRMDLTDARNKASGNGPFCKIWNDTDCTQPLSITESLYQIMDEFKKTIYVY</sequence>
<dbReference type="AlphaFoldDB" id="A0A5E4PEN0"/>
<dbReference type="EMBL" id="LR699119">
    <property type="protein sequence ID" value="VVC75439.1"/>
    <property type="molecule type" value="Genomic_DNA"/>
</dbReference>
<dbReference type="Proteomes" id="UP000324194">
    <property type="component" value="Chromosome 1"/>
</dbReference>